<dbReference type="Pfam" id="PF08712">
    <property type="entry name" value="Nfu_N"/>
    <property type="match status" value="1"/>
</dbReference>
<dbReference type="EMBL" id="FP565814">
    <property type="protein sequence ID" value="CBH25007.1"/>
    <property type="molecule type" value="Genomic_DNA"/>
</dbReference>
<sequence>MVRYYILRRTQVNSPYNPGARSPVNSSVRPAFCDAQHGSFSLSTAPDPEAPMATTQAESTPNPNSLKFTTDDGPFLSGGVAAYSSADEAAEDPLARRLFGVSGVDDVFITPQFVTVSKAPSVDWGSVKPDVETILAEHLEAA</sequence>
<evidence type="ECO:0000256" key="1">
    <source>
        <dbReference type="ARBA" id="ARBA00006420"/>
    </source>
</evidence>
<gene>
    <name evidence="4" type="ordered locus">SRM_02086</name>
</gene>
<organism evidence="4 5">
    <name type="scientific">Salinibacter ruber (strain M8)</name>
    <dbReference type="NCBI Taxonomy" id="761659"/>
    <lineage>
        <taxon>Bacteria</taxon>
        <taxon>Pseudomonadati</taxon>
        <taxon>Rhodothermota</taxon>
        <taxon>Rhodothermia</taxon>
        <taxon>Rhodothermales</taxon>
        <taxon>Salinibacteraceae</taxon>
        <taxon>Salinibacter</taxon>
    </lineage>
</organism>
<evidence type="ECO:0000313" key="5">
    <source>
        <dbReference type="Proteomes" id="UP000000933"/>
    </source>
</evidence>
<dbReference type="InterPro" id="IPR036498">
    <property type="entry name" value="Nfu/NifU_N_sf"/>
</dbReference>
<feature type="region of interest" description="Disordered" evidence="2">
    <location>
        <begin position="39"/>
        <end position="71"/>
    </location>
</feature>
<comment type="similarity">
    <text evidence="1">Belongs to the NifU family.</text>
</comment>
<dbReference type="PANTHER" id="PTHR11178">
    <property type="entry name" value="IRON-SULFUR CLUSTER SCAFFOLD PROTEIN NFU-RELATED"/>
    <property type="match status" value="1"/>
</dbReference>
<dbReference type="InterPro" id="IPR014824">
    <property type="entry name" value="Nfu/NifU_N"/>
</dbReference>
<dbReference type="SUPFAM" id="SSF110836">
    <property type="entry name" value="Hypothetical protein SAV1430"/>
    <property type="match status" value="1"/>
</dbReference>
<evidence type="ECO:0000259" key="3">
    <source>
        <dbReference type="SMART" id="SM00932"/>
    </source>
</evidence>
<dbReference type="PANTHER" id="PTHR11178:SF1">
    <property type="entry name" value="NFU1 IRON-SULFUR CLUSTER SCAFFOLD HOMOLOG, MITOCHONDRIAL"/>
    <property type="match status" value="1"/>
</dbReference>
<feature type="domain" description="Scaffold protein Nfu/NifU N-terminal" evidence="3">
    <location>
        <begin position="55"/>
        <end position="142"/>
    </location>
</feature>
<evidence type="ECO:0000313" key="4">
    <source>
        <dbReference type="EMBL" id="CBH25007.1"/>
    </source>
</evidence>
<dbReference type="SMART" id="SM00932">
    <property type="entry name" value="Nfu_N"/>
    <property type="match status" value="1"/>
</dbReference>
<dbReference type="HOGENOM" id="CLU_1814447_0_0_10"/>
<reference evidence="5" key="2">
    <citation type="submission" date="2010-04" db="EMBL/GenBank/DDBJ databases">
        <title>Genome sequence of Salinibacter ruber M8.</title>
        <authorList>
            <consortium name="Genoscope"/>
        </authorList>
    </citation>
    <scope>NUCLEOTIDE SEQUENCE [LARGE SCALE GENOMIC DNA]</scope>
    <source>
        <strain evidence="5">M8</strain>
    </source>
</reference>
<evidence type="ECO:0000256" key="2">
    <source>
        <dbReference type="SAM" id="MobiDB-lite"/>
    </source>
</evidence>
<proteinExistence type="inferred from homology"/>
<feature type="compositionally biased region" description="Polar residues" evidence="2">
    <location>
        <begin position="53"/>
        <end position="68"/>
    </location>
</feature>
<dbReference type="AlphaFoldDB" id="D5HAF2"/>
<dbReference type="KEGG" id="srm:SRM_02086"/>
<reference evidence="4 5" key="1">
    <citation type="journal article" date="2010" name="ISME J.">
        <title>Fine-scale evolution: genomic, phenotypic and ecological differentiation in two coexisting Salinibacter ruber strains.</title>
        <authorList>
            <person name="Pena A."/>
            <person name="Teeling H."/>
            <person name="Huerta-Cepas J."/>
            <person name="Santos F."/>
            <person name="Yarza P."/>
            <person name="Brito-Echeverria J."/>
            <person name="Lucio M."/>
            <person name="Schmitt-Kopplin P."/>
            <person name="Meseguer I."/>
            <person name="Schenowitz C."/>
            <person name="Dossat C."/>
            <person name="Barbe V."/>
            <person name="Dopazo J."/>
            <person name="Rossello-Mora R."/>
            <person name="Schuler M."/>
            <person name="Glockner F.O."/>
            <person name="Amann R."/>
            <person name="Gabaldon T."/>
            <person name="Anton J."/>
        </authorList>
    </citation>
    <scope>NUCLEOTIDE SEQUENCE [LARGE SCALE GENOMIC DNA]</scope>
    <source>
        <strain evidence="4 5">M8</strain>
    </source>
</reference>
<protein>
    <recommendedName>
        <fullName evidence="3">Scaffold protein Nfu/NifU N-terminal domain-containing protein</fullName>
    </recommendedName>
</protein>
<name>D5HAF2_SALRM</name>
<dbReference type="Proteomes" id="UP000000933">
    <property type="component" value="Chromosome"/>
</dbReference>
<accession>D5HAF2</accession>
<dbReference type="Gene3D" id="3.30.1370.70">
    <property type="entry name" value="Scaffold protein Nfu/NifU, N-terminal domain"/>
    <property type="match status" value="1"/>
</dbReference>